<dbReference type="SUPFAM" id="SSF51735">
    <property type="entry name" value="NAD(P)-binding Rossmann-fold domains"/>
    <property type="match status" value="1"/>
</dbReference>
<keyword evidence="3" id="KW-1185">Reference proteome</keyword>
<dbReference type="AlphaFoldDB" id="A0A2J8AAM8"/>
<dbReference type="OrthoDB" id="5296at2759"/>
<dbReference type="PRINTS" id="PR00081">
    <property type="entry name" value="GDHRDH"/>
</dbReference>
<gene>
    <name evidence="2" type="ORF">TSOC_003826</name>
</gene>
<evidence type="ECO:0000256" key="1">
    <source>
        <dbReference type="RuleBase" id="RU000363"/>
    </source>
</evidence>
<dbReference type="InterPro" id="IPR036291">
    <property type="entry name" value="NAD(P)-bd_dom_sf"/>
</dbReference>
<sequence length="283" mass="30620">MVIPITGKTVVVTGGSRYSLGLNSWAIRRAGPIGIERSPARRGIGLGLVKKLLARENVVIATSRSSADAAHLLALRTQYGDRLQLTDLDTTATSSIAAWAEEVKRRTKHVDLLVNNAGVYGKRPNLEDFTEEDFLFAFRTNAMGPFFVVQQLLKQARGRALPRGPGWEEWRELLGPPGSLIVNISSIVGSNTDPTVSATSKGGYAYRASKAALNIISTTLARDLAEQRITCVALHPGYVRTDLTGGNGWVDVEESAGGMVDVLESGEPLNGRFLSYKGEEIPW</sequence>
<protein>
    <submittedName>
        <fullName evidence="2">C-factor</fullName>
    </submittedName>
</protein>
<proteinExistence type="inferred from homology"/>
<evidence type="ECO:0000313" key="3">
    <source>
        <dbReference type="Proteomes" id="UP000236333"/>
    </source>
</evidence>
<dbReference type="PRINTS" id="PR00080">
    <property type="entry name" value="SDRFAMILY"/>
</dbReference>
<dbReference type="InterPro" id="IPR002347">
    <property type="entry name" value="SDR_fam"/>
</dbReference>
<dbReference type="CDD" id="cd05325">
    <property type="entry name" value="carb_red_sniffer_like_SDR_c"/>
    <property type="match status" value="1"/>
</dbReference>
<dbReference type="PANTHER" id="PTHR45458:SF1">
    <property type="entry name" value="SHORT CHAIN DEHYDROGENASE"/>
    <property type="match status" value="1"/>
</dbReference>
<comment type="caution">
    <text evidence="2">The sequence shown here is derived from an EMBL/GenBank/DDBJ whole genome shotgun (WGS) entry which is preliminary data.</text>
</comment>
<organism evidence="2 3">
    <name type="scientific">Tetrabaena socialis</name>
    <dbReference type="NCBI Taxonomy" id="47790"/>
    <lineage>
        <taxon>Eukaryota</taxon>
        <taxon>Viridiplantae</taxon>
        <taxon>Chlorophyta</taxon>
        <taxon>core chlorophytes</taxon>
        <taxon>Chlorophyceae</taxon>
        <taxon>CS clade</taxon>
        <taxon>Chlamydomonadales</taxon>
        <taxon>Tetrabaenaceae</taxon>
        <taxon>Tetrabaena</taxon>
    </lineage>
</organism>
<reference evidence="2 3" key="1">
    <citation type="journal article" date="2017" name="Mol. Biol. Evol.">
        <title>The 4-celled Tetrabaena socialis nuclear genome reveals the essential components for genetic control of cell number at the origin of multicellularity in the volvocine lineage.</title>
        <authorList>
            <person name="Featherston J."/>
            <person name="Arakaki Y."/>
            <person name="Hanschen E.R."/>
            <person name="Ferris P.J."/>
            <person name="Michod R.E."/>
            <person name="Olson B.J.S.C."/>
            <person name="Nozaki H."/>
            <person name="Durand P.M."/>
        </authorList>
    </citation>
    <scope>NUCLEOTIDE SEQUENCE [LARGE SCALE GENOMIC DNA]</scope>
    <source>
        <strain evidence="2 3">NIES-571</strain>
    </source>
</reference>
<dbReference type="EMBL" id="PGGS01000085">
    <property type="protein sequence ID" value="PNH09567.1"/>
    <property type="molecule type" value="Genomic_DNA"/>
</dbReference>
<comment type="similarity">
    <text evidence="1">Belongs to the short-chain dehydrogenases/reductases (SDR) family.</text>
</comment>
<dbReference type="Proteomes" id="UP000236333">
    <property type="component" value="Unassembled WGS sequence"/>
</dbReference>
<dbReference type="Gene3D" id="3.40.50.720">
    <property type="entry name" value="NAD(P)-binding Rossmann-like Domain"/>
    <property type="match status" value="1"/>
</dbReference>
<dbReference type="PANTHER" id="PTHR45458">
    <property type="entry name" value="SHORT-CHAIN DEHYDROGENASE/REDUCTASE SDR"/>
    <property type="match status" value="1"/>
</dbReference>
<evidence type="ECO:0000313" key="2">
    <source>
        <dbReference type="EMBL" id="PNH09567.1"/>
    </source>
</evidence>
<dbReference type="InterPro" id="IPR052184">
    <property type="entry name" value="SDR_enzymes"/>
</dbReference>
<name>A0A2J8AAM8_9CHLO</name>
<accession>A0A2J8AAM8</accession>
<dbReference type="Pfam" id="PF00106">
    <property type="entry name" value="adh_short"/>
    <property type="match status" value="2"/>
</dbReference>
<dbReference type="GO" id="GO:0016616">
    <property type="term" value="F:oxidoreductase activity, acting on the CH-OH group of donors, NAD or NADP as acceptor"/>
    <property type="evidence" value="ECO:0007669"/>
    <property type="project" value="TreeGrafter"/>
</dbReference>